<evidence type="ECO:0000256" key="5">
    <source>
        <dbReference type="SAM" id="Phobius"/>
    </source>
</evidence>
<feature type="transmembrane region" description="Helical" evidence="5">
    <location>
        <begin position="143"/>
        <end position="164"/>
    </location>
</feature>
<feature type="transmembrane region" description="Helical" evidence="5">
    <location>
        <begin position="31"/>
        <end position="51"/>
    </location>
</feature>
<dbReference type="EMBL" id="JANFLP010000016">
    <property type="protein sequence ID" value="MCQ1951277.1"/>
    <property type="molecule type" value="Genomic_DNA"/>
</dbReference>
<dbReference type="InterPro" id="IPR049453">
    <property type="entry name" value="Memb_transporter_dom"/>
</dbReference>
<gene>
    <name evidence="7" type="ORF">NNX28_15265</name>
</gene>
<protein>
    <submittedName>
        <fullName evidence="7">FUSC family protein</fullName>
    </submittedName>
</protein>
<comment type="caution">
    <text evidence="7">The sequence shown here is derived from an EMBL/GenBank/DDBJ whole genome shotgun (WGS) entry which is preliminary data.</text>
</comment>
<evidence type="ECO:0000259" key="6">
    <source>
        <dbReference type="Pfam" id="PF13515"/>
    </source>
</evidence>
<comment type="subcellular location">
    <subcellularLocation>
        <location evidence="1">Membrane</location>
        <topology evidence="1">Multi-pass membrane protein</topology>
    </subcellularLocation>
</comment>
<reference evidence="7 8" key="1">
    <citation type="submission" date="2022-07" db="EMBL/GenBank/DDBJ databases">
        <title>Novel species in genus Arthrobacter.</title>
        <authorList>
            <person name="Liu Y."/>
        </authorList>
    </citation>
    <scope>NUCLEOTIDE SEQUENCE [LARGE SCALE GENOMIC DNA]</scope>
    <source>
        <strain evidence="8">zg-Y859</strain>
    </source>
</reference>
<organism evidence="7 8">
    <name type="scientific">Arthrobacter jinronghuae</name>
    <dbReference type="NCBI Taxonomy" id="2964609"/>
    <lineage>
        <taxon>Bacteria</taxon>
        <taxon>Bacillati</taxon>
        <taxon>Actinomycetota</taxon>
        <taxon>Actinomycetes</taxon>
        <taxon>Micrococcales</taxon>
        <taxon>Micrococcaceae</taxon>
        <taxon>Arthrobacter</taxon>
    </lineage>
</organism>
<evidence type="ECO:0000256" key="3">
    <source>
        <dbReference type="ARBA" id="ARBA00022989"/>
    </source>
</evidence>
<feature type="transmembrane region" description="Helical" evidence="5">
    <location>
        <begin position="213"/>
        <end position="232"/>
    </location>
</feature>
<feature type="transmembrane region" description="Helical" evidence="5">
    <location>
        <begin position="71"/>
        <end position="90"/>
    </location>
</feature>
<evidence type="ECO:0000256" key="1">
    <source>
        <dbReference type="ARBA" id="ARBA00004141"/>
    </source>
</evidence>
<feature type="transmembrane region" description="Helical" evidence="5">
    <location>
        <begin position="312"/>
        <end position="331"/>
    </location>
</feature>
<dbReference type="Pfam" id="PF13515">
    <property type="entry name" value="FUSC_2"/>
    <property type="match status" value="1"/>
</dbReference>
<keyword evidence="4 5" id="KW-0472">Membrane</keyword>
<evidence type="ECO:0000256" key="4">
    <source>
        <dbReference type="ARBA" id="ARBA00023136"/>
    </source>
</evidence>
<keyword evidence="3 5" id="KW-1133">Transmembrane helix</keyword>
<feature type="domain" description="Integral membrane bound transporter" evidence="6">
    <location>
        <begin position="199"/>
        <end position="325"/>
    </location>
</feature>
<feature type="transmembrane region" description="Helical" evidence="5">
    <location>
        <begin position="96"/>
        <end position="113"/>
    </location>
</feature>
<dbReference type="RefSeq" id="WP_255866361.1">
    <property type="nucleotide sequence ID" value="NZ_CP104263.1"/>
</dbReference>
<feature type="transmembrane region" description="Helical" evidence="5">
    <location>
        <begin position="239"/>
        <end position="257"/>
    </location>
</feature>
<dbReference type="Proteomes" id="UP001206924">
    <property type="component" value="Unassembled WGS sequence"/>
</dbReference>
<keyword evidence="8" id="KW-1185">Reference proteome</keyword>
<evidence type="ECO:0000313" key="7">
    <source>
        <dbReference type="EMBL" id="MCQ1951277.1"/>
    </source>
</evidence>
<keyword evidence="2 5" id="KW-0812">Transmembrane</keyword>
<sequence length="348" mass="37638">MTHLQEMFKIAPANNDHHAAIRCAIGLGGPLFLVLFLGRIDLAIFATFGAFTGIYGRNEPHRQRLGHQVRAGTLMLAVILAAALCARLDLDDWGTVIGTTAVAGLGTIATGFWRLRPVGSLFHIFAFAAISSVPNQPPLWQGMLAAVLTVAFSILLGLSGMLVQKYRTPWKPPERLEFTPAQRRIIYIDGLQYAVAAVLAGSIATLLGLGHNYWAMVAATVPLIGATVRHRVHRGLQRILGTFGGLLLTALILLPGLEPWQMVLVIAACQFGAEMFIARQYALAQVVVTPLALVSTELAHPSNPLELLRDRGIETLIGAVVGMAVVGAVHLRQKQLHRQRESASRGRQ</sequence>
<proteinExistence type="predicted"/>
<evidence type="ECO:0000313" key="8">
    <source>
        <dbReference type="Proteomes" id="UP001206924"/>
    </source>
</evidence>
<name>A0ABT1NU70_9MICC</name>
<accession>A0ABT1NU70</accession>
<evidence type="ECO:0000256" key="2">
    <source>
        <dbReference type="ARBA" id="ARBA00022692"/>
    </source>
</evidence>
<feature type="transmembrane region" description="Helical" evidence="5">
    <location>
        <begin position="185"/>
        <end position="207"/>
    </location>
</feature>